<comment type="subcellular location">
    <subcellularLocation>
        <location evidence="1">Secreted</location>
    </subcellularLocation>
</comment>
<feature type="domain" description="Pre-toxin TG" evidence="4">
    <location>
        <begin position="144"/>
        <end position="200"/>
    </location>
</feature>
<evidence type="ECO:0000256" key="2">
    <source>
        <dbReference type="ARBA" id="ARBA00022525"/>
    </source>
</evidence>
<dbReference type="InterPro" id="IPR002477">
    <property type="entry name" value="Peptidoglycan-bd-like"/>
</dbReference>
<dbReference type="Proteomes" id="UP000295788">
    <property type="component" value="Unassembled WGS sequence"/>
</dbReference>
<name>A0A4R3KH00_9BACI</name>
<dbReference type="SUPFAM" id="SSF47090">
    <property type="entry name" value="PGBD-like"/>
    <property type="match status" value="1"/>
</dbReference>
<evidence type="ECO:0000259" key="4">
    <source>
        <dbReference type="Pfam" id="PF14449"/>
    </source>
</evidence>
<gene>
    <name evidence="5" type="ORF">EDD72_10932</name>
</gene>
<proteinExistence type="predicted"/>
<protein>
    <submittedName>
        <fullName evidence="5">Putative peptidoglycan binding protein</fullName>
    </submittedName>
</protein>
<keyword evidence="2" id="KW-0964">Secreted</keyword>
<dbReference type="AlphaFoldDB" id="A0A4R3KH00"/>
<accession>A0A4R3KH00</accession>
<organism evidence="5 6">
    <name type="scientific">Tepidibacillus fermentans</name>
    <dbReference type="NCBI Taxonomy" id="1281767"/>
    <lineage>
        <taxon>Bacteria</taxon>
        <taxon>Bacillati</taxon>
        <taxon>Bacillota</taxon>
        <taxon>Bacilli</taxon>
        <taxon>Bacillales</taxon>
        <taxon>Bacillaceae</taxon>
        <taxon>Tepidibacillus</taxon>
    </lineage>
</organism>
<dbReference type="InterPro" id="IPR027797">
    <property type="entry name" value="PT-TG_dom"/>
</dbReference>
<dbReference type="GO" id="GO:0005576">
    <property type="term" value="C:extracellular region"/>
    <property type="evidence" value="ECO:0007669"/>
    <property type="project" value="UniProtKB-SubCell"/>
</dbReference>
<feature type="domain" description="Peptidoglycan binding-like" evidence="3">
    <location>
        <begin position="1"/>
        <end position="47"/>
    </location>
</feature>
<evidence type="ECO:0000256" key="1">
    <source>
        <dbReference type="ARBA" id="ARBA00004613"/>
    </source>
</evidence>
<dbReference type="InterPro" id="IPR036366">
    <property type="entry name" value="PGBDSf"/>
</dbReference>
<keyword evidence="6" id="KW-1185">Reference proteome</keyword>
<evidence type="ECO:0000259" key="3">
    <source>
        <dbReference type="Pfam" id="PF01471"/>
    </source>
</evidence>
<dbReference type="Pfam" id="PF14449">
    <property type="entry name" value="PT-TG"/>
    <property type="match status" value="1"/>
</dbReference>
<dbReference type="Pfam" id="PF01471">
    <property type="entry name" value="PG_binding_1"/>
    <property type="match status" value="1"/>
</dbReference>
<sequence>MLKNVGFSPGPIDGNFGPLTEGAVIDFQRYVHITVDGIAGPQTYRALVKYGGLGGSTGGESGRQEVTPPPPTKEEIIAMRSSYFRSVAGVRQPYDVQNNVTVQSRYIYHQSTPSRYGFDFKAGYSLKKLPKWKKFRLPSSSFKRQAGSMALDFIPVVGNIKSGIEAIIGRDLVTERKLSVTDRLMAGVGIFTGGGGKALLKAAQKGFGFAANSLRYSNRLNESADAGNLLRVDLQFFASGKGGTKGTGKASKYVDVTKSGSRYANRATDVSKAQFEKNLLRDGWKKSISKDGKTIILTKDGAKYVLRDGAKSTGGSTADFYPKGSKRMTLKIRLK</sequence>
<dbReference type="EMBL" id="SMAB01000009">
    <property type="protein sequence ID" value="TCS82465.1"/>
    <property type="molecule type" value="Genomic_DNA"/>
</dbReference>
<evidence type="ECO:0000313" key="6">
    <source>
        <dbReference type="Proteomes" id="UP000295788"/>
    </source>
</evidence>
<evidence type="ECO:0000313" key="5">
    <source>
        <dbReference type="EMBL" id="TCS82465.1"/>
    </source>
</evidence>
<dbReference type="Gene3D" id="1.10.101.10">
    <property type="entry name" value="PGBD-like superfamily/PGBD"/>
    <property type="match status" value="1"/>
</dbReference>
<reference evidence="5 6" key="1">
    <citation type="submission" date="2019-03" db="EMBL/GenBank/DDBJ databases">
        <title>Genomic Encyclopedia of Type Strains, Phase IV (KMG-IV): sequencing the most valuable type-strain genomes for metagenomic binning, comparative biology and taxonomic classification.</title>
        <authorList>
            <person name="Goeker M."/>
        </authorList>
    </citation>
    <scope>NUCLEOTIDE SEQUENCE [LARGE SCALE GENOMIC DNA]</scope>
    <source>
        <strain evidence="5 6">DSM 23802</strain>
    </source>
</reference>
<dbReference type="InterPro" id="IPR036365">
    <property type="entry name" value="PGBD-like_sf"/>
</dbReference>
<comment type="caution">
    <text evidence="5">The sequence shown here is derived from an EMBL/GenBank/DDBJ whole genome shotgun (WGS) entry which is preliminary data.</text>
</comment>